<dbReference type="AlphaFoldDB" id="A0A538SQV9"/>
<sequence length="1220" mass="130283">MDPCLPSRFVRFVLPVLCAFAILICMAGWASAAERIKISADAVTPPPPITSSARPGGEFRQYRAATTTWLQYPGACFDRYAGTWAGRSTPQADSLNTYTPGGTGPYTVLDQSLSEILWHVSDNATCTSGVTCPPALSGSRMLWCGKFDANWVVQYGYSNFTYQILYIDTGTHAANYNFVLTYRINTEQNYDYAYLIGGGDGLRDPVGNTRPTIDHVIADGSAGNIKLLVQWTGSVSPGTTNALGANTTASPPAVQATGAADQTETTVSGASFLIEAQHRALYLVFRSDCFVSSEDGLWSNGHGPQIDNLSVSDNGALYTDEAAPTSGGLPVPDTGPGVTPGGGIVLKGTSSAPTISARVGAGIGTLWQLVGGNNLPTPDSCSPKSSSSDLSFVGANPSTFHTIPNEATSIVSCTFPIPAGTASVVAQWSQYLDMPAYQGYVQFAEYRYFKDGLWSSWRNTDGGGTRRVDGLQTWGGIRSELAEASRADSVQLRYSIRCVPEISADLHNCGDVLYGLLYDDFRLEVVSGAPAPVFGIYPSFLAQSTFVDGTIASPGNCLPATVAAGQCWPGVRGSDIGTAAAIHDNFNSPLGDSVVVSIGSGLRRNGKGINWHHGFDKSVNTGLTIAHTNPNFVAAFDKPRVIYRMFDPATRAWSPFDSSELDANGVAVSGPDTILIDSRFRMNWPPRDKIGATLPGGFTIKGIASYSALTFLPRGTRVQYYFKAVDINGGTAYQFSSDSRAFEVEDLPTLPGGSVVAPDIIEFDVLPRVYAPGDPGSQLASSTNTPILNLDGAYAAWNYSTDPVTQALRALGVRADRYRLLRGTEQGANVGGHEFAGTRPGRLANYFPNMDEYAIRDSLATWYRIMIESSHVRGSFSVLEESDSRLLSEWWAAPTGADGGDRCLLSTGDDFFNTLLVVGGIPHPNENALAAQVFGVAAVANRWNGGASIQFPAVTDLFADPLSGPNLGGTAGGYKYIVDGGCPGPNRFDALTKIGVADAQSAATYPTFASVTNVAAVAHMTERDGVMDHDRNKALGYGFSIQFVRQGGQNLVDTRAQILYKFLTSCRGPRTATDTASCWPCPTPANKYGNWATLTGFQQATYGPLYALQDNTKVLTGVVEPGPQAPRFINALSQNRPNPFNPETIISYSLAARGKVTIRIYDVAGRRLRTLVDAVKDAGVYQARWTGELDSGGKASSSIYFYKITYPDGTSSARKMAILR</sequence>
<dbReference type="Gene3D" id="2.60.40.4070">
    <property type="match status" value="1"/>
</dbReference>
<feature type="signal peptide" evidence="1">
    <location>
        <begin position="1"/>
        <end position="32"/>
    </location>
</feature>
<accession>A0A538SQV9</accession>
<feature type="chain" id="PRO_5021984909" description="T9SS type A sorting domain-containing protein" evidence="1">
    <location>
        <begin position="33"/>
        <end position="1220"/>
    </location>
</feature>
<reference evidence="2 3" key="1">
    <citation type="journal article" date="2019" name="Nat. Microbiol.">
        <title>Mediterranean grassland soil C-N compound turnover is dependent on rainfall and depth, and is mediated by genomically divergent microorganisms.</title>
        <authorList>
            <person name="Diamond S."/>
            <person name="Andeer P.F."/>
            <person name="Li Z."/>
            <person name="Crits-Christoph A."/>
            <person name="Burstein D."/>
            <person name="Anantharaman K."/>
            <person name="Lane K.R."/>
            <person name="Thomas B.C."/>
            <person name="Pan C."/>
            <person name="Northen T.R."/>
            <person name="Banfield J.F."/>
        </authorList>
    </citation>
    <scope>NUCLEOTIDE SEQUENCE [LARGE SCALE GENOMIC DNA]</scope>
    <source>
        <strain evidence="2">WS_4</strain>
    </source>
</reference>
<evidence type="ECO:0000313" key="3">
    <source>
        <dbReference type="Proteomes" id="UP000319829"/>
    </source>
</evidence>
<evidence type="ECO:0008006" key="4">
    <source>
        <dbReference type="Google" id="ProtNLM"/>
    </source>
</evidence>
<dbReference type="Proteomes" id="UP000319829">
    <property type="component" value="Unassembled WGS sequence"/>
</dbReference>
<gene>
    <name evidence="2" type="ORF">E6K74_08395</name>
</gene>
<protein>
    <recommendedName>
        <fullName evidence="4">T9SS type A sorting domain-containing protein</fullName>
    </recommendedName>
</protein>
<proteinExistence type="predicted"/>
<comment type="caution">
    <text evidence="2">The sequence shown here is derived from an EMBL/GenBank/DDBJ whole genome shotgun (WGS) entry which is preliminary data.</text>
</comment>
<name>A0A538SQV9_UNCEI</name>
<organism evidence="2 3">
    <name type="scientific">Eiseniibacteriota bacterium</name>
    <dbReference type="NCBI Taxonomy" id="2212470"/>
    <lineage>
        <taxon>Bacteria</taxon>
        <taxon>Candidatus Eiseniibacteriota</taxon>
    </lineage>
</organism>
<evidence type="ECO:0000313" key="2">
    <source>
        <dbReference type="EMBL" id="TMQ53765.1"/>
    </source>
</evidence>
<keyword evidence="1" id="KW-0732">Signal</keyword>
<evidence type="ECO:0000256" key="1">
    <source>
        <dbReference type="SAM" id="SignalP"/>
    </source>
</evidence>
<dbReference type="EMBL" id="VBOU01000080">
    <property type="protein sequence ID" value="TMQ53765.1"/>
    <property type="molecule type" value="Genomic_DNA"/>
</dbReference>